<dbReference type="EMBL" id="CP121472">
    <property type="protein sequence ID" value="WPL15316.1"/>
    <property type="molecule type" value="Genomic_DNA"/>
</dbReference>
<dbReference type="Proteomes" id="UP001432180">
    <property type="component" value="Chromosome"/>
</dbReference>
<evidence type="ECO:0000313" key="1">
    <source>
        <dbReference type="EMBL" id="WPL15316.1"/>
    </source>
</evidence>
<organism evidence="1 2">
    <name type="scientific">Thiorhodovibrio winogradskyi</name>
    <dbReference type="NCBI Taxonomy" id="77007"/>
    <lineage>
        <taxon>Bacteria</taxon>
        <taxon>Pseudomonadati</taxon>
        <taxon>Pseudomonadota</taxon>
        <taxon>Gammaproteobacteria</taxon>
        <taxon>Chromatiales</taxon>
        <taxon>Chromatiaceae</taxon>
        <taxon>Thiorhodovibrio</taxon>
    </lineage>
</organism>
<proteinExistence type="predicted"/>
<keyword evidence="2" id="KW-1185">Reference proteome</keyword>
<gene>
    <name evidence="1" type="ORF">Thiowin_00207</name>
</gene>
<evidence type="ECO:0000313" key="2">
    <source>
        <dbReference type="Proteomes" id="UP001432180"/>
    </source>
</evidence>
<accession>A0ABZ0S4T2</accession>
<sequence>MDVSVPIGALGGLLKALWSSAVQASSRALTAHLRDCFCDFQRDYANYAFYCAQAHRDFKEALHAGDQMAARACYGRLVTAVEDGLAPMCVDHAQMV</sequence>
<protein>
    <submittedName>
        <fullName evidence="1">Uncharacterized protein</fullName>
    </submittedName>
</protein>
<reference evidence="1 2" key="1">
    <citation type="journal article" date="2023" name="Microorganisms">
        <title>Thiorhodovibrio frisius and Trv. litoralis spp. nov., Two Novel Members from a Clade of Fastidious Purple Sulfur Bacteria That Exhibit Unique Red-Shifted Light-Harvesting Capabilities.</title>
        <authorList>
            <person name="Methner A."/>
            <person name="Kuzyk S.B."/>
            <person name="Petersen J."/>
            <person name="Bauer S."/>
            <person name="Brinkmann H."/>
            <person name="Sichau K."/>
            <person name="Wanner G."/>
            <person name="Wolf J."/>
            <person name="Neumann-Schaal M."/>
            <person name="Henke P."/>
            <person name="Tank M."/>
            <person name="Sproer C."/>
            <person name="Bunk B."/>
            <person name="Overmann J."/>
        </authorList>
    </citation>
    <scope>NUCLEOTIDE SEQUENCE [LARGE SCALE GENOMIC DNA]</scope>
    <source>
        <strain evidence="1 2">DSM 6702</strain>
    </source>
</reference>
<name>A0ABZ0S4T2_9GAMM</name>